<organism evidence="1 2">
    <name type="scientific">Candidatus Daviesbacteria bacterium RIFCSPHIGHO2_02_FULL_43_12</name>
    <dbReference type="NCBI Taxonomy" id="1797776"/>
    <lineage>
        <taxon>Bacteria</taxon>
        <taxon>Candidatus Daviesiibacteriota</taxon>
    </lineage>
</organism>
<comment type="caution">
    <text evidence="1">The sequence shown here is derived from an EMBL/GenBank/DDBJ whole genome shotgun (WGS) entry which is preliminary data.</text>
</comment>
<gene>
    <name evidence="1" type="ORF">A3D25_03065</name>
</gene>
<dbReference type="AlphaFoldDB" id="A0A1F5KHB3"/>
<sequence>MIDGDYHALGAEVATRLGRRFVGRRVGGPLDGATQGQRDLAEYLARKGFTPSPHFQVTDADIAAVLASGSKVDFSQIKGDPVLRDRRTALLKGVAMATILVSDLIIGANKLETSHGPHLFYSKTHAIPVGGNSRGFDPEMVADARALEQTARTGLSYSQLRGDPTDEPQLAMRIQLYPLSLYSLRKRATTGNVTDEELLSELVKGYLSSIKTNYPPARTYFNFQFLLQPGSFKPGPPPITGFTAVLNPLRIL</sequence>
<proteinExistence type="predicted"/>
<evidence type="ECO:0000313" key="2">
    <source>
        <dbReference type="Proteomes" id="UP000177328"/>
    </source>
</evidence>
<name>A0A1F5KHB3_9BACT</name>
<accession>A0A1F5KHB3</accession>
<protein>
    <submittedName>
        <fullName evidence="1">Uncharacterized protein</fullName>
    </submittedName>
</protein>
<dbReference type="Proteomes" id="UP000177328">
    <property type="component" value="Unassembled WGS sequence"/>
</dbReference>
<dbReference type="EMBL" id="MFDD01000012">
    <property type="protein sequence ID" value="OGE40336.1"/>
    <property type="molecule type" value="Genomic_DNA"/>
</dbReference>
<evidence type="ECO:0000313" key="1">
    <source>
        <dbReference type="EMBL" id="OGE40336.1"/>
    </source>
</evidence>
<reference evidence="1 2" key="1">
    <citation type="journal article" date="2016" name="Nat. Commun.">
        <title>Thousands of microbial genomes shed light on interconnected biogeochemical processes in an aquifer system.</title>
        <authorList>
            <person name="Anantharaman K."/>
            <person name="Brown C.T."/>
            <person name="Hug L.A."/>
            <person name="Sharon I."/>
            <person name="Castelle C.J."/>
            <person name="Probst A.J."/>
            <person name="Thomas B.C."/>
            <person name="Singh A."/>
            <person name="Wilkins M.J."/>
            <person name="Karaoz U."/>
            <person name="Brodie E.L."/>
            <person name="Williams K.H."/>
            <person name="Hubbard S.S."/>
            <person name="Banfield J.F."/>
        </authorList>
    </citation>
    <scope>NUCLEOTIDE SEQUENCE [LARGE SCALE GENOMIC DNA]</scope>
</reference>